<feature type="cross-link" description="5-imidazolinone (Ala-Gly)" evidence="6">
    <location>
        <begin position="144"/>
        <end position="146"/>
    </location>
</feature>
<dbReference type="GO" id="GO:0019556">
    <property type="term" value="P:L-histidine catabolic process to glutamate and formamide"/>
    <property type="evidence" value="ECO:0007669"/>
    <property type="project" value="UniProtKB-UniPathway"/>
</dbReference>
<dbReference type="GO" id="GO:0019557">
    <property type="term" value="P:L-histidine catabolic process to glutamate and formate"/>
    <property type="evidence" value="ECO:0007669"/>
    <property type="project" value="UniProtKB-UniPathway"/>
</dbReference>
<evidence type="ECO:0000256" key="6">
    <source>
        <dbReference type="HAMAP-Rule" id="MF_00229"/>
    </source>
</evidence>
<dbReference type="InterPro" id="IPR008948">
    <property type="entry name" value="L-Aspartase-like"/>
</dbReference>
<dbReference type="InterPro" id="IPR022313">
    <property type="entry name" value="Phe/His_NH3-lyase_AS"/>
</dbReference>
<proteinExistence type="inferred from homology"/>
<keyword evidence="11" id="KW-1185">Reference proteome</keyword>
<keyword evidence="4 6" id="KW-0456">Lyase</keyword>
<dbReference type="AlphaFoldDB" id="A0A1J0A6Y7"/>
<comment type="PTM">
    <text evidence="6">Contains an active site 4-methylidene-imidazol-5-one (MIO), which is formed autocatalytically by cyclization and dehydration of residues Ala-Ser-Gly.</text>
</comment>
<dbReference type="Pfam" id="PF00221">
    <property type="entry name" value="Lyase_aromatic"/>
    <property type="match status" value="1"/>
</dbReference>
<dbReference type="GO" id="GO:0004397">
    <property type="term" value="F:histidine ammonia-lyase activity"/>
    <property type="evidence" value="ECO:0007669"/>
    <property type="project" value="UniProtKB-UniRule"/>
</dbReference>
<comment type="catalytic activity">
    <reaction evidence="5 6 8">
        <text>L-histidine = trans-urocanate + NH4(+)</text>
        <dbReference type="Rhea" id="RHEA:21232"/>
        <dbReference type="ChEBI" id="CHEBI:17771"/>
        <dbReference type="ChEBI" id="CHEBI:28938"/>
        <dbReference type="ChEBI" id="CHEBI:57595"/>
        <dbReference type="EC" id="4.3.1.3"/>
    </reaction>
</comment>
<dbReference type="PROSITE" id="PS00488">
    <property type="entry name" value="PAL_HISTIDASE"/>
    <property type="match status" value="1"/>
</dbReference>
<evidence type="ECO:0000256" key="8">
    <source>
        <dbReference type="RuleBase" id="RU004479"/>
    </source>
</evidence>
<evidence type="ECO:0000256" key="9">
    <source>
        <dbReference type="RuleBase" id="RU004480"/>
    </source>
</evidence>
<dbReference type="InterPro" id="IPR005921">
    <property type="entry name" value="HutH"/>
</dbReference>
<dbReference type="InterPro" id="IPR024083">
    <property type="entry name" value="Fumarase/histidase_N"/>
</dbReference>
<dbReference type="UniPathway" id="UPA00379">
    <property type="reaction ID" value="UER00549"/>
</dbReference>
<evidence type="ECO:0000313" key="11">
    <source>
        <dbReference type="Proteomes" id="UP000191200"/>
    </source>
</evidence>
<dbReference type="FunFam" id="1.20.200.10:FF:000003">
    <property type="entry name" value="Histidine ammonia-lyase"/>
    <property type="match status" value="1"/>
</dbReference>
<dbReference type="OrthoDB" id="9806955at2"/>
<dbReference type="EMBL" id="CP017267">
    <property type="protein sequence ID" value="APB31696.1"/>
    <property type="molecule type" value="Genomic_DNA"/>
</dbReference>
<gene>
    <name evidence="6" type="primary">hutH</name>
    <name evidence="10" type="ORF">BHY08_07550</name>
</gene>
<evidence type="ECO:0000256" key="1">
    <source>
        <dbReference type="ARBA" id="ARBA00005113"/>
    </source>
</evidence>
<protein>
    <recommendedName>
        <fullName evidence="2 6">Histidine ammonia-lyase</fullName>
        <shortName evidence="6">Histidase</shortName>
        <ecNumber evidence="2 6">4.3.1.3</ecNumber>
    </recommendedName>
</protein>
<comment type="pathway">
    <text evidence="1 6 8">Amino-acid degradation; L-histidine degradation into L-glutamate; N-formimidoyl-L-glutamate from L-histidine: step 1/3.</text>
</comment>
<accession>A0A1J0A6Y7</accession>
<dbReference type="RefSeq" id="WP_071457290.1">
    <property type="nucleotide sequence ID" value="NZ_CABJEN010000001.1"/>
</dbReference>
<dbReference type="PANTHER" id="PTHR10362">
    <property type="entry name" value="HISTIDINE AMMONIA-LYASE"/>
    <property type="match status" value="1"/>
</dbReference>
<keyword evidence="3 6" id="KW-0369">Histidine metabolism</keyword>
<dbReference type="STRING" id="519472.BHY08_07550"/>
<sequence length="517" mass="55964">MTEVITLTGNDLTLEQVVEVARKGATITLSQEAIEAVNASRKIIDDIVDSKKVTYGVNTGFGSLVKVSIPQEETRQLQENLIRTHSSGFGDPLGEDEVRAIMLIRINSLLKGYSGIRLSTIETLMAMLNNGVVPHIPEKGSLGASGDLAPLSHMVLPMLGLGRAYYNGELLEGKEAMARAGVEVIHLEAKEGLALINGTTVLTAIGALATHDSIELLKLSDIAGALSLEVHNGIVNAFDEELHIIRPQSGQLATAKNIRHMLEGSTLTTQATAERVQDPYTLRCMPQIHGASKDTVAYVKKKVEIEINSVTDNPIITRSGDVISGGNFHGEPMAQPFDYLGIGSAEIGNVSERRVERLVNTNLSGLPSFLVKHPGVNSGFMITQYAAASLASENKILSHPASVDSITSCENQEDFVSMGTTAARTARDITKNSRRIVATEMMAACQAIDFIKDRGVLGKGTQVAYDVFRKYVKFIDLDKDIEMYDELEKATDVLINGELLKAVEEVVDLDIEFDFGK</sequence>
<dbReference type="Proteomes" id="UP000191200">
    <property type="component" value="Chromosome"/>
</dbReference>
<dbReference type="GO" id="GO:0005737">
    <property type="term" value="C:cytoplasm"/>
    <property type="evidence" value="ECO:0007669"/>
    <property type="project" value="UniProtKB-SubCell"/>
</dbReference>
<keyword evidence="6" id="KW-0963">Cytoplasm</keyword>
<evidence type="ECO:0000256" key="4">
    <source>
        <dbReference type="ARBA" id="ARBA00023239"/>
    </source>
</evidence>
<dbReference type="Gene3D" id="1.10.275.10">
    <property type="entry name" value="Fumarase/aspartase (N-terminal domain)"/>
    <property type="match status" value="1"/>
</dbReference>
<dbReference type="CDD" id="cd00332">
    <property type="entry name" value="PAL-HAL"/>
    <property type="match status" value="1"/>
</dbReference>
<comment type="subcellular location">
    <subcellularLocation>
        <location evidence="6 9">Cytoplasm</location>
    </subcellularLocation>
</comment>
<name>A0A1J0A6Y7_9ENTE</name>
<comment type="similarity">
    <text evidence="6 7">Belongs to the PAL/histidase family.</text>
</comment>
<organism evidence="10 11">
    <name type="scientific">Vagococcus teuberi</name>
    <dbReference type="NCBI Taxonomy" id="519472"/>
    <lineage>
        <taxon>Bacteria</taxon>
        <taxon>Bacillati</taxon>
        <taxon>Bacillota</taxon>
        <taxon>Bacilli</taxon>
        <taxon>Lactobacillales</taxon>
        <taxon>Enterococcaceae</taxon>
        <taxon>Vagococcus</taxon>
    </lineage>
</organism>
<evidence type="ECO:0000256" key="5">
    <source>
        <dbReference type="ARBA" id="ARBA00049269"/>
    </source>
</evidence>
<evidence type="ECO:0000256" key="7">
    <source>
        <dbReference type="RuleBase" id="RU003954"/>
    </source>
</evidence>
<dbReference type="SUPFAM" id="SSF48557">
    <property type="entry name" value="L-aspartase-like"/>
    <property type="match status" value="1"/>
</dbReference>
<evidence type="ECO:0000256" key="2">
    <source>
        <dbReference type="ARBA" id="ARBA00012994"/>
    </source>
</evidence>
<dbReference type="InterPro" id="IPR001106">
    <property type="entry name" value="Aromatic_Lyase"/>
</dbReference>
<dbReference type="FunFam" id="1.10.275.10:FF:000005">
    <property type="entry name" value="Histidine ammonia-lyase"/>
    <property type="match status" value="1"/>
</dbReference>
<dbReference type="Gene3D" id="1.20.200.10">
    <property type="entry name" value="Fumarase/aspartase (Central domain)"/>
    <property type="match status" value="1"/>
</dbReference>
<dbReference type="EC" id="4.3.1.3" evidence="2 6"/>
<evidence type="ECO:0000313" key="10">
    <source>
        <dbReference type="EMBL" id="APB31696.1"/>
    </source>
</evidence>
<evidence type="ECO:0000256" key="3">
    <source>
        <dbReference type="ARBA" id="ARBA00022808"/>
    </source>
</evidence>
<reference evidence="10 11" key="1">
    <citation type="submission" date="2016-09" db="EMBL/GenBank/DDBJ databases">
        <title>Vagococcus teuberi sp. nov., isolated from the Malian artisanal sour milk fene.</title>
        <authorList>
            <person name="Wullschleger S."/>
            <person name="Seifert C."/>
            <person name="Baumgartner S."/>
            <person name="Lacroix C."/>
            <person name="Bonfoh B."/>
            <person name="Stevens M.J."/>
            <person name="Meile L."/>
        </authorList>
    </citation>
    <scope>NUCLEOTIDE SEQUENCE [LARGE SCALE GENOMIC DNA]</scope>
    <source>
        <strain evidence="10 11">DSM 21459</strain>
    </source>
</reference>
<dbReference type="NCBIfam" id="NF006871">
    <property type="entry name" value="PRK09367.1"/>
    <property type="match status" value="1"/>
</dbReference>
<dbReference type="NCBIfam" id="TIGR01225">
    <property type="entry name" value="hutH"/>
    <property type="match status" value="1"/>
</dbReference>
<feature type="modified residue" description="2,3-didehydroalanine (Ser)" evidence="6">
    <location>
        <position position="145"/>
    </location>
</feature>
<dbReference type="HAMAP" id="MF_00229">
    <property type="entry name" value="His_ammonia_lyase"/>
    <property type="match status" value="1"/>
</dbReference>
<dbReference type="KEGG" id="vte:BHY08_07550"/>